<gene>
    <name evidence="5" type="ORF">NXF25_014315</name>
</gene>
<feature type="compositionally biased region" description="Basic residues" evidence="4">
    <location>
        <begin position="64"/>
        <end position="74"/>
    </location>
</feature>
<dbReference type="AlphaFoldDB" id="A0AAW1AYL5"/>
<dbReference type="EMBL" id="JAOTOJ010000010">
    <property type="protein sequence ID" value="KAK9394969.1"/>
    <property type="molecule type" value="Genomic_DNA"/>
</dbReference>
<comment type="caution">
    <text evidence="5">The sequence shown here is derived from an EMBL/GenBank/DDBJ whole genome shotgun (WGS) entry which is preliminary data.</text>
</comment>
<dbReference type="GO" id="GO:0005615">
    <property type="term" value="C:extracellular space"/>
    <property type="evidence" value="ECO:0007669"/>
    <property type="project" value="InterPro"/>
</dbReference>
<dbReference type="GO" id="GO:0006954">
    <property type="term" value="P:inflammatory response"/>
    <property type="evidence" value="ECO:0007669"/>
    <property type="project" value="InterPro"/>
</dbReference>
<comment type="similarity">
    <text evidence="2">Belongs to the IL-1 family.</text>
</comment>
<dbReference type="CDD" id="cd23298">
    <property type="entry name" value="beta-trefoil_IL18"/>
    <property type="match status" value="1"/>
</dbReference>
<name>A0AAW1AYL5_CROAD</name>
<dbReference type="InterPro" id="IPR008996">
    <property type="entry name" value="IL1/FGF"/>
</dbReference>
<dbReference type="Proteomes" id="UP001474421">
    <property type="component" value="Unassembled WGS sequence"/>
</dbReference>
<organism evidence="5 6">
    <name type="scientific">Crotalus adamanteus</name>
    <name type="common">Eastern diamondback rattlesnake</name>
    <dbReference type="NCBI Taxonomy" id="8729"/>
    <lineage>
        <taxon>Eukaryota</taxon>
        <taxon>Metazoa</taxon>
        <taxon>Chordata</taxon>
        <taxon>Craniata</taxon>
        <taxon>Vertebrata</taxon>
        <taxon>Euteleostomi</taxon>
        <taxon>Lepidosauria</taxon>
        <taxon>Squamata</taxon>
        <taxon>Bifurcata</taxon>
        <taxon>Unidentata</taxon>
        <taxon>Episquamata</taxon>
        <taxon>Toxicofera</taxon>
        <taxon>Serpentes</taxon>
        <taxon>Colubroidea</taxon>
        <taxon>Viperidae</taxon>
        <taxon>Crotalinae</taxon>
        <taxon>Crotalus</taxon>
    </lineage>
</organism>
<dbReference type="GO" id="GO:0006955">
    <property type="term" value="P:immune response"/>
    <property type="evidence" value="ECO:0007669"/>
    <property type="project" value="InterPro"/>
</dbReference>
<dbReference type="GO" id="GO:0005125">
    <property type="term" value="F:cytokine activity"/>
    <property type="evidence" value="ECO:0007669"/>
    <property type="project" value="InterPro"/>
</dbReference>
<dbReference type="Gene3D" id="2.80.10.50">
    <property type="match status" value="1"/>
</dbReference>
<keyword evidence="3" id="KW-0964">Secreted</keyword>
<proteinExistence type="inferred from homology"/>
<evidence type="ECO:0000256" key="2">
    <source>
        <dbReference type="ARBA" id="ARBA00010448"/>
    </source>
</evidence>
<comment type="subcellular location">
    <subcellularLocation>
        <location evidence="1">Secreted</location>
    </subcellularLocation>
</comment>
<dbReference type="SUPFAM" id="SSF50353">
    <property type="entry name" value="Cytokine"/>
    <property type="match status" value="1"/>
</dbReference>
<dbReference type="InterPro" id="IPR000975">
    <property type="entry name" value="IL-1_fam"/>
</dbReference>
<feature type="region of interest" description="Disordered" evidence="4">
    <location>
        <begin position="164"/>
        <end position="246"/>
    </location>
</feature>
<reference evidence="5 6" key="1">
    <citation type="journal article" date="2024" name="Proc. Natl. Acad. Sci. U.S.A.">
        <title>The genetic regulatory architecture and epigenomic basis for age-related changes in rattlesnake venom.</title>
        <authorList>
            <person name="Hogan M.P."/>
            <person name="Holding M.L."/>
            <person name="Nystrom G.S."/>
            <person name="Colston T.J."/>
            <person name="Bartlett D.A."/>
            <person name="Mason A.J."/>
            <person name="Ellsworth S.A."/>
            <person name="Rautsaw R.M."/>
            <person name="Lawrence K.C."/>
            <person name="Strickland J.L."/>
            <person name="He B."/>
            <person name="Fraser P."/>
            <person name="Margres M.J."/>
            <person name="Gilbert D.M."/>
            <person name="Gibbs H.L."/>
            <person name="Parkinson C.L."/>
            <person name="Rokyta D.R."/>
        </authorList>
    </citation>
    <scope>NUCLEOTIDE SEQUENCE [LARGE SCALE GENOMIC DNA]</scope>
    <source>
        <strain evidence="5">DRR0105</strain>
    </source>
</reference>
<protein>
    <submittedName>
        <fullName evidence="5">Interleukin-18-like</fullName>
    </submittedName>
</protein>
<feature type="compositionally biased region" description="Basic and acidic residues" evidence="4">
    <location>
        <begin position="175"/>
        <end position="201"/>
    </location>
</feature>
<accession>A0AAW1AYL5</accession>
<evidence type="ECO:0000313" key="5">
    <source>
        <dbReference type="EMBL" id="KAK9394969.1"/>
    </source>
</evidence>
<feature type="region of interest" description="Disordered" evidence="4">
    <location>
        <begin position="1"/>
        <end position="106"/>
    </location>
</feature>
<sequence length="486" mass="53376">MPRLDSRAPESSPSDGPGARPDPLPFSASSPPREEPSGASCHPGAGVAHPAASTLRFPPPWRPRGARPARRKRLLCTSPHARPPPGRFSHWRSPSQAGARVPWEGRPRSLLSAGARLREGRARSDELLHGKGASGGAASCFLSCQSRAVAPVRLSARLCPYLPFPPATRRGQSLPEKEPGARPTFRPESRAEPRLSAEPERFAPAQRPPAPTPPRRGGSPPGKGPGRAIIPGRLSPGAGRPGGWAEAGRPRFPALAATRRPHSSFARASLRPRSLPARAPRGQRARMCSDMIEMLPVNLDEKGNLYFQEQVLETDSWRTSGKCESAQIFRIPNNHVLIAQPADEDFPAVFERRTDQEIRKVSGIKFDIHSYQDTKPKGLSVAFTVEFNHQTYHMCVEKKENKMRVNFKAGTIPHHIEGDTSNIIFIKTRFSAGSRQFYKFESALESGYFLAFEDAEDSPTTVLVVKKVELADEVDESTRLFHAPLL</sequence>
<evidence type="ECO:0000256" key="4">
    <source>
        <dbReference type="SAM" id="MobiDB-lite"/>
    </source>
</evidence>
<evidence type="ECO:0000256" key="3">
    <source>
        <dbReference type="ARBA" id="ARBA00022525"/>
    </source>
</evidence>
<dbReference type="Pfam" id="PF00340">
    <property type="entry name" value="IL1"/>
    <property type="match status" value="1"/>
</dbReference>
<keyword evidence="6" id="KW-1185">Reference proteome</keyword>
<evidence type="ECO:0000313" key="6">
    <source>
        <dbReference type="Proteomes" id="UP001474421"/>
    </source>
</evidence>
<evidence type="ECO:0000256" key="1">
    <source>
        <dbReference type="ARBA" id="ARBA00004613"/>
    </source>
</evidence>